<evidence type="ECO:0000256" key="7">
    <source>
        <dbReference type="ARBA" id="ARBA00022927"/>
    </source>
</evidence>
<keyword evidence="4" id="KW-1003">Cell membrane</keyword>
<dbReference type="SUPFAM" id="SSF74653">
    <property type="entry name" value="TolA/TonB C-terminal domain"/>
    <property type="match status" value="1"/>
</dbReference>
<dbReference type="EMBL" id="VWXF01000008">
    <property type="protein sequence ID" value="NIF23474.1"/>
    <property type="molecule type" value="Genomic_DNA"/>
</dbReference>
<feature type="region of interest" description="Disordered" evidence="10">
    <location>
        <begin position="52"/>
        <end position="152"/>
    </location>
</feature>
<dbReference type="InterPro" id="IPR037682">
    <property type="entry name" value="TonB_C"/>
</dbReference>
<evidence type="ECO:0000256" key="5">
    <source>
        <dbReference type="ARBA" id="ARBA00022519"/>
    </source>
</evidence>
<keyword evidence="6" id="KW-0812">Transmembrane</keyword>
<keyword evidence="13" id="KW-1185">Reference proteome</keyword>
<feature type="compositionally biased region" description="Low complexity" evidence="10">
    <location>
        <begin position="63"/>
        <end position="72"/>
    </location>
</feature>
<dbReference type="RefSeq" id="WP_167016754.1">
    <property type="nucleotide sequence ID" value="NZ_VWXF01000008.1"/>
</dbReference>
<evidence type="ECO:0000256" key="1">
    <source>
        <dbReference type="ARBA" id="ARBA00004383"/>
    </source>
</evidence>
<dbReference type="InterPro" id="IPR006260">
    <property type="entry name" value="TonB/TolA_C"/>
</dbReference>
<evidence type="ECO:0000256" key="3">
    <source>
        <dbReference type="ARBA" id="ARBA00022448"/>
    </source>
</evidence>
<evidence type="ECO:0000256" key="9">
    <source>
        <dbReference type="ARBA" id="ARBA00023136"/>
    </source>
</evidence>
<evidence type="ECO:0000256" key="8">
    <source>
        <dbReference type="ARBA" id="ARBA00022989"/>
    </source>
</evidence>
<dbReference type="PROSITE" id="PS52015">
    <property type="entry name" value="TONB_CTD"/>
    <property type="match status" value="1"/>
</dbReference>
<gene>
    <name evidence="12" type="ORF">F3J40_17985</name>
</gene>
<evidence type="ECO:0000256" key="4">
    <source>
        <dbReference type="ARBA" id="ARBA00022475"/>
    </source>
</evidence>
<accession>A0ABX0RJA1</accession>
<comment type="similarity">
    <text evidence="2">Belongs to the TonB family.</text>
</comment>
<dbReference type="InterPro" id="IPR051045">
    <property type="entry name" value="TonB-dependent_transducer"/>
</dbReference>
<keyword evidence="7" id="KW-0653">Protein transport</keyword>
<dbReference type="PANTHER" id="PTHR33446">
    <property type="entry name" value="PROTEIN TONB-RELATED"/>
    <property type="match status" value="1"/>
</dbReference>
<comment type="caution">
    <text evidence="12">The sequence shown here is derived from an EMBL/GenBank/DDBJ whole genome shotgun (WGS) entry which is preliminary data.</text>
</comment>
<dbReference type="Proteomes" id="UP001515683">
    <property type="component" value="Unassembled WGS sequence"/>
</dbReference>
<sequence length="240" mass="25790">MQRPTVIATGISAIGHALLLMWLMSRPPVLAAEPLPQAAIMLQQAAVPQVQNTERNEVAPELQQSQAAQAQQEVKTQVSPGAPLPQHDRAKIVLPRRMPQPDRPRPQKKTAPQPPAPQQNRSAVEKNRAQAQAAPSERTAAQQSTEGAVATPQARITWASRLMAHLEKFKRYPGRQTGTVGVRFSLDDAGNVLSYSVVSSSGSAALDQAALDMVRRASPVPPPPPGVQKTITAPVNFSLE</sequence>
<dbReference type="NCBIfam" id="TIGR01352">
    <property type="entry name" value="tonB_Cterm"/>
    <property type="match status" value="1"/>
</dbReference>
<protein>
    <submittedName>
        <fullName evidence="12">TonB family protein</fullName>
    </submittedName>
</protein>
<keyword evidence="3" id="KW-0813">Transport</keyword>
<keyword evidence="8" id="KW-1133">Transmembrane helix</keyword>
<reference evidence="12 13" key="1">
    <citation type="journal article" date="2019" name="bioRxiv">
        <title>Bacteria contribute to plant secondary compound degradation in a generalist herbivore system.</title>
        <authorList>
            <person name="Francoeur C.B."/>
            <person name="Khadempour L."/>
            <person name="Moreira-Soto R.D."/>
            <person name="Gotting K."/>
            <person name="Book A.J."/>
            <person name="Pinto-Tomas A.A."/>
            <person name="Keefover-Ring K."/>
            <person name="Currie C.R."/>
        </authorList>
    </citation>
    <scope>NUCLEOTIDE SEQUENCE [LARGE SCALE GENOMIC DNA]</scope>
    <source>
        <strain evidence="12">Acro-835</strain>
    </source>
</reference>
<dbReference type="PANTHER" id="PTHR33446:SF2">
    <property type="entry name" value="PROTEIN TONB"/>
    <property type="match status" value="1"/>
</dbReference>
<proteinExistence type="inferred from homology"/>
<dbReference type="Gene3D" id="3.30.1150.10">
    <property type="match status" value="1"/>
</dbReference>
<name>A0ABX0RJA1_9GAMM</name>
<keyword evidence="9" id="KW-0472">Membrane</keyword>
<feature type="domain" description="TonB C-terminal" evidence="11">
    <location>
        <begin position="157"/>
        <end position="240"/>
    </location>
</feature>
<evidence type="ECO:0000256" key="2">
    <source>
        <dbReference type="ARBA" id="ARBA00006555"/>
    </source>
</evidence>
<evidence type="ECO:0000256" key="10">
    <source>
        <dbReference type="SAM" id="MobiDB-lite"/>
    </source>
</evidence>
<evidence type="ECO:0000259" key="11">
    <source>
        <dbReference type="PROSITE" id="PS52015"/>
    </source>
</evidence>
<dbReference type="Pfam" id="PF03544">
    <property type="entry name" value="TonB_C"/>
    <property type="match status" value="1"/>
</dbReference>
<evidence type="ECO:0000313" key="12">
    <source>
        <dbReference type="EMBL" id="NIF23474.1"/>
    </source>
</evidence>
<evidence type="ECO:0000256" key="6">
    <source>
        <dbReference type="ARBA" id="ARBA00022692"/>
    </source>
</evidence>
<keyword evidence="5" id="KW-0997">Cell inner membrane</keyword>
<comment type="subcellular location">
    <subcellularLocation>
        <location evidence="1">Cell inner membrane</location>
        <topology evidence="1">Single-pass membrane protein</topology>
        <orientation evidence="1">Periplasmic side</orientation>
    </subcellularLocation>
</comment>
<evidence type="ECO:0000313" key="13">
    <source>
        <dbReference type="Proteomes" id="UP001515683"/>
    </source>
</evidence>
<organism evidence="12 13">
    <name type="scientific">Candidatus Pantoea multigeneris</name>
    <dbReference type="NCBI Taxonomy" id="2608357"/>
    <lineage>
        <taxon>Bacteria</taxon>
        <taxon>Pseudomonadati</taxon>
        <taxon>Pseudomonadota</taxon>
        <taxon>Gammaproteobacteria</taxon>
        <taxon>Enterobacterales</taxon>
        <taxon>Erwiniaceae</taxon>
        <taxon>Pantoea</taxon>
    </lineage>
</organism>